<dbReference type="STRING" id="578458.D8PTL3"/>
<dbReference type="AlphaFoldDB" id="D8PTL3"/>
<dbReference type="GO" id="GO:0016491">
    <property type="term" value="F:oxidoreductase activity"/>
    <property type="evidence" value="ECO:0007669"/>
    <property type="project" value="UniProtKB-KW"/>
</dbReference>
<dbReference type="InterPro" id="IPR051911">
    <property type="entry name" value="SDR_oxidoreductase"/>
</dbReference>
<dbReference type="CDD" id="cd05374">
    <property type="entry name" value="17beta-HSD-like_SDR_c"/>
    <property type="match status" value="1"/>
</dbReference>
<dbReference type="PANTHER" id="PTHR43976">
    <property type="entry name" value="SHORT CHAIN DEHYDROGENASE"/>
    <property type="match status" value="1"/>
</dbReference>
<dbReference type="RefSeq" id="XP_003036235.1">
    <property type="nucleotide sequence ID" value="XM_003036189.1"/>
</dbReference>
<evidence type="ECO:0000256" key="3">
    <source>
        <dbReference type="RuleBase" id="RU000363"/>
    </source>
</evidence>
<dbReference type="InParanoid" id="D8PTL3"/>
<dbReference type="EMBL" id="GL377303">
    <property type="protein sequence ID" value="EFJ01333.1"/>
    <property type="molecule type" value="Genomic_DNA"/>
</dbReference>
<protein>
    <recommendedName>
        <fullName evidence="6">NAD(P)-binding protein</fullName>
    </recommendedName>
</protein>
<dbReference type="SUPFAM" id="SSF51735">
    <property type="entry name" value="NAD(P)-binding Rossmann-fold domains"/>
    <property type="match status" value="1"/>
</dbReference>
<dbReference type="eggNOG" id="KOG1205">
    <property type="taxonomic scope" value="Eukaryota"/>
</dbReference>
<dbReference type="PRINTS" id="PR00081">
    <property type="entry name" value="GDHRDH"/>
</dbReference>
<evidence type="ECO:0008006" key="6">
    <source>
        <dbReference type="Google" id="ProtNLM"/>
    </source>
</evidence>
<dbReference type="KEGG" id="scm:SCHCO_01147022"/>
<dbReference type="HOGENOM" id="CLU_010194_2_9_1"/>
<organism evidence="5">
    <name type="scientific">Schizophyllum commune (strain H4-8 / FGSC 9210)</name>
    <name type="common">Split gill fungus</name>
    <dbReference type="NCBI Taxonomy" id="578458"/>
    <lineage>
        <taxon>Eukaryota</taxon>
        <taxon>Fungi</taxon>
        <taxon>Dikarya</taxon>
        <taxon>Basidiomycota</taxon>
        <taxon>Agaricomycotina</taxon>
        <taxon>Agaricomycetes</taxon>
        <taxon>Agaricomycetidae</taxon>
        <taxon>Agaricales</taxon>
        <taxon>Schizophyllaceae</taxon>
        <taxon>Schizophyllum</taxon>
    </lineage>
</organism>
<dbReference type="FunCoup" id="D8PTL3">
    <property type="interactions" value="332"/>
</dbReference>
<evidence type="ECO:0000256" key="1">
    <source>
        <dbReference type="ARBA" id="ARBA00006484"/>
    </source>
</evidence>
<dbReference type="Proteomes" id="UP000007431">
    <property type="component" value="Unassembled WGS sequence"/>
</dbReference>
<sequence>MSSDSRVWLITGTSSGLGLHLAKGVLEAGERVVATARNPAKSAGLTELREKYPESQLLLVALDVTKPEQIKDAFAKTKERFGRLDVVVNNAGYAVSAEIEATPDDVARDQFETLFWGPVNVSKEALQFFKTVNPPGHGGRILNVSSIGGYSANPTLAYYNAGKFALEGFTEAFTNEMPPEWNIKAVILEPGGFPTTWNDDTSIPPHPDYPPTAPSNVFRAMRKTYTPIGDLDKAANAIIRVSREARPPLRVQLGSDAYGIFTHVAAKSLRDAERWEDLAHSTNQDGIDGQEVLRMLRPVLAKGDD</sequence>
<dbReference type="OMA" id="HPAYEND"/>
<dbReference type="Pfam" id="PF00106">
    <property type="entry name" value="adh_short"/>
    <property type="match status" value="1"/>
</dbReference>
<dbReference type="InterPro" id="IPR036291">
    <property type="entry name" value="NAD(P)-bd_dom_sf"/>
</dbReference>
<dbReference type="Gene3D" id="3.40.50.720">
    <property type="entry name" value="NAD(P)-binding Rossmann-like Domain"/>
    <property type="match status" value="1"/>
</dbReference>
<proteinExistence type="inferred from homology"/>
<evidence type="ECO:0000313" key="4">
    <source>
        <dbReference type="EMBL" id="EFJ01333.1"/>
    </source>
</evidence>
<keyword evidence="5" id="KW-1185">Reference proteome</keyword>
<gene>
    <name evidence="4" type="ORF">SCHCODRAFT_232887</name>
</gene>
<dbReference type="PRINTS" id="PR00080">
    <property type="entry name" value="SDRFAMILY"/>
</dbReference>
<keyword evidence="2" id="KW-0560">Oxidoreductase</keyword>
<reference evidence="4 5" key="1">
    <citation type="journal article" date="2010" name="Nat. Biotechnol.">
        <title>Genome sequence of the model mushroom Schizophyllum commune.</title>
        <authorList>
            <person name="Ohm R.A."/>
            <person name="de Jong J.F."/>
            <person name="Lugones L.G."/>
            <person name="Aerts A."/>
            <person name="Kothe E."/>
            <person name="Stajich J.E."/>
            <person name="de Vries R.P."/>
            <person name="Record E."/>
            <person name="Levasseur A."/>
            <person name="Baker S.E."/>
            <person name="Bartholomew K.A."/>
            <person name="Coutinho P.M."/>
            <person name="Erdmann S."/>
            <person name="Fowler T.J."/>
            <person name="Gathman A.C."/>
            <person name="Lombard V."/>
            <person name="Henrissat B."/>
            <person name="Knabe N."/>
            <person name="Kuees U."/>
            <person name="Lilly W.W."/>
            <person name="Lindquist E."/>
            <person name="Lucas S."/>
            <person name="Magnuson J.K."/>
            <person name="Piumi F."/>
            <person name="Raudaskoski M."/>
            <person name="Salamov A."/>
            <person name="Schmutz J."/>
            <person name="Schwarze F.W.M.R."/>
            <person name="vanKuyk P.A."/>
            <person name="Horton J.S."/>
            <person name="Grigoriev I.V."/>
            <person name="Woesten H.A.B."/>
        </authorList>
    </citation>
    <scope>NUCLEOTIDE SEQUENCE [LARGE SCALE GENOMIC DNA]</scope>
    <source>
        <strain evidence="5">H4-8 / FGSC 9210</strain>
    </source>
</reference>
<name>D8PTL3_SCHCM</name>
<evidence type="ECO:0000313" key="5">
    <source>
        <dbReference type="Proteomes" id="UP000007431"/>
    </source>
</evidence>
<dbReference type="VEuPathDB" id="FungiDB:SCHCODRAFT_01147022"/>
<dbReference type="OrthoDB" id="1274115at2759"/>
<dbReference type="InterPro" id="IPR002347">
    <property type="entry name" value="SDR_fam"/>
</dbReference>
<accession>D8PTL3</accession>
<comment type="similarity">
    <text evidence="1 3">Belongs to the short-chain dehydrogenases/reductases (SDR) family.</text>
</comment>
<evidence type="ECO:0000256" key="2">
    <source>
        <dbReference type="ARBA" id="ARBA00023002"/>
    </source>
</evidence>
<dbReference type="GeneID" id="9586775"/>
<dbReference type="PANTHER" id="PTHR43976:SF16">
    <property type="entry name" value="SHORT-CHAIN DEHYDROGENASE_REDUCTASE FAMILY PROTEIN"/>
    <property type="match status" value="1"/>
</dbReference>